<dbReference type="EMBL" id="FR824438">
    <property type="protein sequence ID" value="CCA26617.1"/>
    <property type="molecule type" value="Genomic_DNA"/>
</dbReference>
<name>F0WYQ8_9STRA</name>
<reference evidence="1" key="1">
    <citation type="journal article" date="2011" name="PLoS Biol.">
        <title>Gene gain and loss during evolution of obligate parasitism in the white rust pathogen of Arabidopsis thaliana.</title>
        <authorList>
            <person name="Kemen E."/>
            <person name="Gardiner A."/>
            <person name="Schultz-Larsen T."/>
            <person name="Kemen A.C."/>
            <person name="Balmuth A.L."/>
            <person name="Robert-Seilaniantz A."/>
            <person name="Bailey K."/>
            <person name="Holub E."/>
            <person name="Studholme D.J."/>
            <person name="Maclean D."/>
            <person name="Jones J.D."/>
        </authorList>
    </citation>
    <scope>NUCLEOTIDE SEQUENCE</scope>
</reference>
<dbReference type="HOGENOM" id="CLU_2890450_0_0_1"/>
<dbReference type="AlphaFoldDB" id="F0WYQ8"/>
<gene>
    <name evidence="1" type="primary">AlNc14C395G11320</name>
    <name evidence="1" type="ORF">ALNC14_127610</name>
</gene>
<sequence length="63" mass="7216">MKVLASVDANRVNPLIQRLQYSITITLIVSSWKIQVPINRFLIHFSLVMVTATTINQYSVQQL</sequence>
<evidence type="ECO:0000313" key="1">
    <source>
        <dbReference type="EMBL" id="CCA26617.1"/>
    </source>
</evidence>
<protein>
    <submittedName>
        <fullName evidence="1">AlNc14C395G11320 protein</fullName>
    </submittedName>
</protein>
<reference evidence="1" key="2">
    <citation type="submission" date="2011-02" db="EMBL/GenBank/DDBJ databases">
        <authorList>
            <person name="MacLean D."/>
        </authorList>
    </citation>
    <scope>NUCLEOTIDE SEQUENCE</scope>
</reference>
<proteinExistence type="predicted"/>
<organism evidence="1">
    <name type="scientific">Albugo laibachii Nc14</name>
    <dbReference type="NCBI Taxonomy" id="890382"/>
    <lineage>
        <taxon>Eukaryota</taxon>
        <taxon>Sar</taxon>
        <taxon>Stramenopiles</taxon>
        <taxon>Oomycota</taxon>
        <taxon>Peronosporomycetes</taxon>
        <taxon>Albuginales</taxon>
        <taxon>Albuginaceae</taxon>
        <taxon>Albugo</taxon>
    </lineage>
</organism>
<accession>F0WYQ8</accession>